<proteinExistence type="predicted"/>
<name>A0ABV9Q8G7_9BACL</name>
<evidence type="ECO:0000256" key="4">
    <source>
        <dbReference type="ARBA" id="ARBA00022801"/>
    </source>
</evidence>
<evidence type="ECO:0000256" key="5">
    <source>
        <dbReference type="ARBA" id="ARBA00022806"/>
    </source>
</evidence>
<keyword evidence="3" id="KW-0227">DNA damage</keyword>
<evidence type="ECO:0000256" key="3">
    <source>
        <dbReference type="ARBA" id="ARBA00022763"/>
    </source>
</evidence>
<evidence type="ECO:0000313" key="12">
    <source>
        <dbReference type="Proteomes" id="UP001596002"/>
    </source>
</evidence>
<dbReference type="PANTHER" id="PTHR30591">
    <property type="entry name" value="RECBCD ENZYME SUBUNIT RECC"/>
    <property type="match status" value="1"/>
</dbReference>
<sequence>MTFTNDECIRVLAKAIRERKQVLYIGSHHLLIQQRKSQLLHAAGGYIGIHWTTLNQLADRIIQAGGKAYVRIDQGIRQDLMESMLLKLEAEGKVPRLQTGLHHAGMYKSVALWIEDLEKGRGEEWDLFLSTVKESVLQELRKVYETYLACVRQKEFPYKETEQVFRIASEILETSNHLKEILTDVIVIEGAFPDTPGAKLFLECIRKMAPESILLSPVSTDLSTKADKVRFLFGATVYEEVRSVVADIVTQLNIGVSKNEILVVSPNPYYSQWVKRELRAQGLSVQGDRTTPLLHLPVAQRILSLLQLKKNDWERGSLLKCARLHPTIAGLTEEDAAWGRERIEESGVRSGFHNWSALFRGHAARSTIRLEYLNGEAEAEQVERRQMYAEKWIRFLYRLNSWVQSIPASDTWTSYLDQGLLLIDLDQKAAFRLRFNALLMLEYEGVRNCLRTRREIATAFAAEGERQISLERFVKWFRERLSTFQLTVGREEDGIRVCQPDEIYGGAFSTVYVLGLVEDLWPRSFDPHWIWDLCKRETEGTGLMVPGADEQEADDRRFFEWAVESGQKDIVLSGPIRGERGHTTVISRYVTDWLGEQEREVSPKMLFTTGNDRKGYVKKGEAQVQQPQFFHPQTPLHVTGINQYAKCPFKFFAQSVLSVREKTVRKDGFLPVDVGSIAHEVLRKLITEPVLTTEELMDRTEELLDERLQQFAGRYGFSGPKWEGQCRILKRDLLEFVAAEANLLLQTEGIKQMAEWGFGSVHAEKMDAASTPAPLIIKSGDREVRITGMIDRVDQSEEGFSVVDYKLSSSPTRRDVEEGREFQLALYLIGYLSLVQNGKRPLGGRFAVLRDPGKGGSIEFETWDQFHEFRERITGQLFDLVKRMEQGDTAPRPRELSECRRCSYRGVCRRDEYAQRGALYEQID</sequence>
<evidence type="ECO:0000256" key="8">
    <source>
        <dbReference type="ARBA" id="ARBA00023125"/>
    </source>
</evidence>
<dbReference type="Proteomes" id="UP001596002">
    <property type="component" value="Unassembled WGS sequence"/>
</dbReference>
<keyword evidence="4" id="KW-0378">Hydrolase</keyword>
<gene>
    <name evidence="11" type="ORF">ACFO8Q_19645</name>
</gene>
<dbReference type="InterPro" id="IPR038726">
    <property type="entry name" value="PDDEXK_AddAB-type"/>
</dbReference>
<keyword evidence="6" id="KW-0269">Exonuclease</keyword>
<keyword evidence="1" id="KW-0540">Nuclease</keyword>
<dbReference type="RefSeq" id="WP_380028198.1">
    <property type="nucleotide sequence ID" value="NZ_JBHSHC010000137.1"/>
</dbReference>
<keyword evidence="7" id="KW-0067">ATP-binding</keyword>
<evidence type="ECO:0000259" key="10">
    <source>
        <dbReference type="Pfam" id="PF12705"/>
    </source>
</evidence>
<keyword evidence="8" id="KW-0238">DNA-binding</keyword>
<keyword evidence="2" id="KW-0547">Nucleotide-binding</keyword>
<organism evidence="11 12">
    <name type="scientific">Effusibacillus consociatus</name>
    <dbReference type="NCBI Taxonomy" id="1117041"/>
    <lineage>
        <taxon>Bacteria</taxon>
        <taxon>Bacillati</taxon>
        <taxon>Bacillota</taxon>
        <taxon>Bacilli</taxon>
        <taxon>Bacillales</taxon>
        <taxon>Alicyclobacillaceae</taxon>
        <taxon>Effusibacillus</taxon>
    </lineage>
</organism>
<evidence type="ECO:0000256" key="9">
    <source>
        <dbReference type="ARBA" id="ARBA00023204"/>
    </source>
</evidence>
<dbReference type="InterPro" id="IPR027417">
    <property type="entry name" value="P-loop_NTPase"/>
</dbReference>
<evidence type="ECO:0000313" key="11">
    <source>
        <dbReference type="EMBL" id="MFC4769547.1"/>
    </source>
</evidence>
<feature type="domain" description="PD-(D/E)XK endonuclease-like" evidence="10">
    <location>
        <begin position="638"/>
        <end position="909"/>
    </location>
</feature>
<dbReference type="Gene3D" id="3.40.50.300">
    <property type="entry name" value="P-loop containing nucleotide triphosphate hydrolases"/>
    <property type="match status" value="1"/>
</dbReference>
<dbReference type="SUPFAM" id="SSF52540">
    <property type="entry name" value="P-loop containing nucleoside triphosphate hydrolases"/>
    <property type="match status" value="1"/>
</dbReference>
<keyword evidence="5" id="KW-0347">Helicase</keyword>
<evidence type="ECO:0000256" key="2">
    <source>
        <dbReference type="ARBA" id="ARBA00022741"/>
    </source>
</evidence>
<reference evidence="12" key="1">
    <citation type="journal article" date="2019" name="Int. J. Syst. Evol. Microbiol.">
        <title>The Global Catalogue of Microorganisms (GCM) 10K type strain sequencing project: providing services to taxonomists for standard genome sequencing and annotation.</title>
        <authorList>
            <consortium name="The Broad Institute Genomics Platform"/>
            <consortium name="The Broad Institute Genome Sequencing Center for Infectious Disease"/>
            <person name="Wu L."/>
            <person name="Ma J."/>
        </authorList>
    </citation>
    <scope>NUCLEOTIDE SEQUENCE [LARGE SCALE GENOMIC DNA]</scope>
    <source>
        <strain evidence="12">WYCCWR 12678</strain>
    </source>
</reference>
<protein>
    <submittedName>
        <fullName evidence="11">PD-(D/E)XK nuclease family protein</fullName>
    </submittedName>
</protein>
<accession>A0ABV9Q8G7</accession>
<dbReference type="Pfam" id="PF12705">
    <property type="entry name" value="PDDEXK_1"/>
    <property type="match status" value="1"/>
</dbReference>
<evidence type="ECO:0000256" key="6">
    <source>
        <dbReference type="ARBA" id="ARBA00022839"/>
    </source>
</evidence>
<dbReference type="EMBL" id="JBHSHC010000137">
    <property type="protein sequence ID" value="MFC4769547.1"/>
    <property type="molecule type" value="Genomic_DNA"/>
</dbReference>
<dbReference type="Gene3D" id="3.90.320.10">
    <property type="match status" value="1"/>
</dbReference>
<evidence type="ECO:0000256" key="7">
    <source>
        <dbReference type="ARBA" id="ARBA00022840"/>
    </source>
</evidence>
<keyword evidence="9" id="KW-0234">DNA repair</keyword>
<comment type="caution">
    <text evidence="11">The sequence shown here is derived from an EMBL/GenBank/DDBJ whole genome shotgun (WGS) entry which is preliminary data.</text>
</comment>
<dbReference type="PANTHER" id="PTHR30591:SF1">
    <property type="entry name" value="RECBCD ENZYME SUBUNIT RECC"/>
    <property type="match status" value="1"/>
</dbReference>
<evidence type="ECO:0000256" key="1">
    <source>
        <dbReference type="ARBA" id="ARBA00022722"/>
    </source>
</evidence>
<keyword evidence="12" id="KW-1185">Reference proteome</keyword>
<dbReference type="InterPro" id="IPR011604">
    <property type="entry name" value="PDDEXK-like_dom_sf"/>
</dbReference>